<dbReference type="AlphaFoldDB" id="S8AJN1"/>
<dbReference type="Proteomes" id="UP000019376">
    <property type="component" value="Unassembled WGS sequence"/>
</dbReference>
<feature type="compositionally biased region" description="Basic and acidic residues" evidence="1">
    <location>
        <begin position="92"/>
        <end position="105"/>
    </location>
</feature>
<gene>
    <name evidence="2" type="ORF">PDE_00939</name>
</gene>
<keyword evidence="3" id="KW-1185">Reference proteome</keyword>
<accession>S8AJN1</accession>
<organism evidence="2 3">
    <name type="scientific">Penicillium oxalicum (strain 114-2 / CGMCC 5302)</name>
    <name type="common">Penicillium decumbens</name>
    <dbReference type="NCBI Taxonomy" id="933388"/>
    <lineage>
        <taxon>Eukaryota</taxon>
        <taxon>Fungi</taxon>
        <taxon>Dikarya</taxon>
        <taxon>Ascomycota</taxon>
        <taxon>Pezizomycotina</taxon>
        <taxon>Eurotiomycetes</taxon>
        <taxon>Eurotiomycetidae</taxon>
        <taxon>Eurotiales</taxon>
        <taxon>Aspergillaceae</taxon>
        <taxon>Penicillium</taxon>
    </lineage>
</organism>
<reference evidence="2 3" key="1">
    <citation type="journal article" date="2013" name="PLoS ONE">
        <title>Genomic and secretomic analyses reveal unique features of the lignocellulolytic enzyme system of Penicillium decumbens.</title>
        <authorList>
            <person name="Liu G."/>
            <person name="Zhang L."/>
            <person name="Wei X."/>
            <person name="Zou G."/>
            <person name="Qin Y."/>
            <person name="Ma L."/>
            <person name="Li J."/>
            <person name="Zheng H."/>
            <person name="Wang S."/>
            <person name="Wang C."/>
            <person name="Xun L."/>
            <person name="Zhao G.-P."/>
            <person name="Zhou Z."/>
            <person name="Qu Y."/>
        </authorList>
    </citation>
    <scope>NUCLEOTIDE SEQUENCE [LARGE SCALE GENOMIC DNA]</scope>
    <source>
        <strain evidence="3">114-2 / CGMCC 5302</strain>
    </source>
</reference>
<dbReference type="OrthoDB" id="2120024at2759"/>
<dbReference type="EMBL" id="KB644408">
    <property type="protein sequence ID" value="EPS26003.1"/>
    <property type="molecule type" value="Genomic_DNA"/>
</dbReference>
<sequence>MFNIFPSRQLAVVGTRTFSPIRLASATSKRSLASTTSRFNAAQQPSAYRQGMANYKTFAKPFSKVFLGAVLTYQLLYWTWLKLETDESKLEKNEEMSSLEKKARELAGAQK</sequence>
<proteinExistence type="predicted"/>
<feature type="region of interest" description="Disordered" evidence="1">
    <location>
        <begin position="92"/>
        <end position="111"/>
    </location>
</feature>
<dbReference type="eggNOG" id="ENOG502SXHS">
    <property type="taxonomic scope" value="Eukaryota"/>
</dbReference>
<evidence type="ECO:0000256" key="1">
    <source>
        <dbReference type="SAM" id="MobiDB-lite"/>
    </source>
</evidence>
<protein>
    <submittedName>
        <fullName evidence="2">Uncharacterized protein</fullName>
    </submittedName>
</protein>
<dbReference type="PhylomeDB" id="S8AJN1"/>
<evidence type="ECO:0000313" key="3">
    <source>
        <dbReference type="Proteomes" id="UP000019376"/>
    </source>
</evidence>
<name>S8AJN1_PENO1</name>
<dbReference type="HOGENOM" id="CLU_137473_3_0_1"/>
<evidence type="ECO:0000313" key="2">
    <source>
        <dbReference type="EMBL" id="EPS26003.1"/>
    </source>
</evidence>